<evidence type="ECO:0000256" key="3">
    <source>
        <dbReference type="ARBA" id="ARBA00022989"/>
    </source>
</evidence>
<keyword evidence="9" id="KW-1185">Reference proteome</keyword>
<evidence type="ECO:0000256" key="5">
    <source>
        <dbReference type="ARBA" id="ARBA00038359"/>
    </source>
</evidence>
<dbReference type="PANTHER" id="PTHR33048">
    <property type="entry name" value="PTH11-LIKE INTEGRAL MEMBRANE PROTEIN (AFU_ORTHOLOGUE AFUA_5G11245)"/>
    <property type="match status" value="1"/>
</dbReference>
<dbReference type="Proteomes" id="UP001265746">
    <property type="component" value="Unassembled WGS sequence"/>
</dbReference>
<keyword evidence="2 6" id="KW-0812">Transmembrane</keyword>
<name>A0AAD9VWJ7_PHOAM</name>
<feature type="domain" description="Rhodopsin" evidence="7">
    <location>
        <begin position="1"/>
        <end position="177"/>
    </location>
</feature>
<dbReference type="EMBL" id="JAUJFL010000011">
    <property type="protein sequence ID" value="KAK2596389.1"/>
    <property type="molecule type" value="Genomic_DNA"/>
</dbReference>
<keyword evidence="4 6" id="KW-0472">Membrane</keyword>
<feature type="transmembrane region" description="Helical" evidence="6">
    <location>
        <begin position="29"/>
        <end position="48"/>
    </location>
</feature>
<comment type="caution">
    <text evidence="8">The sequence shown here is derived from an EMBL/GenBank/DDBJ whole genome shotgun (WGS) entry which is preliminary data.</text>
</comment>
<evidence type="ECO:0000313" key="8">
    <source>
        <dbReference type="EMBL" id="KAK2596389.1"/>
    </source>
</evidence>
<evidence type="ECO:0000313" key="9">
    <source>
        <dbReference type="Proteomes" id="UP001265746"/>
    </source>
</evidence>
<protein>
    <recommendedName>
        <fullName evidence="7">Rhodopsin domain-containing protein</fullName>
    </recommendedName>
</protein>
<dbReference type="InterPro" id="IPR052337">
    <property type="entry name" value="SAT4-like"/>
</dbReference>
<feature type="transmembrane region" description="Helical" evidence="6">
    <location>
        <begin position="108"/>
        <end position="130"/>
    </location>
</feature>
<reference evidence="8" key="1">
    <citation type="submission" date="2023-06" db="EMBL/GenBank/DDBJ databases">
        <authorList>
            <person name="Noh H."/>
        </authorList>
    </citation>
    <scope>NUCLEOTIDE SEQUENCE</scope>
    <source>
        <strain evidence="8">DUCC20226</strain>
    </source>
</reference>
<dbReference type="GO" id="GO:0016020">
    <property type="term" value="C:membrane"/>
    <property type="evidence" value="ECO:0007669"/>
    <property type="project" value="UniProtKB-SubCell"/>
</dbReference>
<evidence type="ECO:0000256" key="4">
    <source>
        <dbReference type="ARBA" id="ARBA00023136"/>
    </source>
</evidence>
<keyword evidence="3 6" id="KW-1133">Transmembrane helix</keyword>
<evidence type="ECO:0000256" key="2">
    <source>
        <dbReference type="ARBA" id="ARBA00022692"/>
    </source>
</evidence>
<organism evidence="8 9">
    <name type="scientific">Phomopsis amygdali</name>
    <name type="common">Fusicoccum amygdali</name>
    <dbReference type="NCBI Taxonomy" id="1214568"/>
    <lineage>
        <taxon>Eukaryota</taxon>
        <taxon>Fungi</taxon>
        <taxon>Dikarya</taxon>
        <taxon>Ascomycota</taxon>
        <taxon>Pezizomycotina</taxon>
        <taxon>Sordariomycetes</taxon>
        <taxon>Sordariomycetidae</taxon>
        <taxon>Diaporthales</taxon>
        <taxon>Diaporthaceae</taxon>
        <taxon>Diaporthe</taxon>
    </lineage>
</organism>
<comment type="similarity">
    <text evidence="5">Belongs to the SAT4 family.</text>
</comment>
<evidence type="ECO:0000256" key="6">
    <source>
        <dbReference type="SAM" id="Phobius"/>
    </source>
</evidence>
<proteinExistence type="inferred from homology"/>
<dbReference type="AlphaFoldDB" id="A0AAD9VWJ7"/>
<accession>A0AAD9VWJ7</accession>
<dbReference type="Pfam" id="PF20684">
    <property type="entry name" value="Fung_rhodopsin"/>
    <property type="match status" value="1"/>
</dbReference>
<sequence>MFYATTITTIKISILAMHWRLFPTHVMKVAYIVLGGLTVMWWLAVILVTSFKCQPIGKTFDPYIDGDCINNGSFFPASGIPNIITDVGILVLAIYQVTHLQLALMKRVGLSIVFLAGSCAISASCVRLYYYCHVEIEASNRHRGEIKNEVNAVLWSVLEIDLAIICSSLTAWGPVVSHASSQLWSVLSGSSNSKLCDKALAITETFRTFGGTFVHRLPGASAVKQNVDLVEQDNGIGSGQRQWFDHLSDEDVVAVHNV</sequence>
<dbReference type="PANTHER" id="PTHR33048:SF47">
    <property type="entry name" value="INTEGRAL MEMBRANE PROTEIN-RELATED"/>
    <property type="match status" value="1"/>
</dbReference>
<dbReference type="InterPro" id="IPR049326">
    <property type="entry name" value="Rhodopsin_dom_fungi"/>
</dbReference>
<evidence type="ECO:0000259" key="7">
    <source>
        <dbReference type="Pfam" id="PF20684"/>
    </source>
</evidence>
<comment type="subcellular location">
    <subcellularLocation>
        <location evidence="1">Membrane</location>
        <topology evidence="1">Multi-pass membrane protein</topology>
    </subcellularLocation>
</comment>
<gene>
    <name evidence="8" type="ORF">N8I77_013281</name>
</gene>
<evidence type="ECO:0000256" key="1">
    <source>
        <dbReference type="ARBA" id="ARBA00004141"/>
    </source>
</evidence>